<keyword evidence="2" id="KW-0812">Transmembrane</keyword>
<protein>
    <submittedName>
        <fullName evidence="3">Uncharacterized protein</fullName>
    </submittedName>
</protein>
<accession>A0A1C7MBC4</accession>
<proteinExistence type="predicted"/>
<dbReference type="Gene3D" id="3.80.10.10">
    <property type="entry name" value="Ribonuclease Inhibitor"/>
    <property type="match status" value="1"/>
</dbReference>
<evidence type="ECO:0000256" key="2">
    <source>
        <dbReference type="SAM" id="Phobius"/>
    </source>
</evidence>
<dbReference type="InterPro" id="IPR032675">
    <property type="entry name" value="LRR_dom_sf"/>
</dbReference>
<evidence type="ECO:0000313" key="3">
    <source>
        <dbReference type="EMBL" id="OBZ74195.1"/>
    </source>
</evidence>
<keyword evidence="4" id="KW-1185">Reference proteome</keyword>
<dbReference type="Proteomes" id="UP000092993">
    <property type="component" value="Unassembled WGS sequence"/>
</dbReference>
<dbReference type="OrthoDB" id="3248709at2759"/>
<feature type="compositionally biased region" description="Polar residues" evidence="1">
    <location>
        <begin position="732"/>
        <end position="749"/>
    </location>
</feature>
<reference evidence="3 4" key="1">
    <citation type="submission" date="2016-03" db="EMBL/GenBank/DDBJ databases">
        <title>Whole genome sequencing of Grifola frondosa 9006-11.</title>
        <authorList>
            <person name="Min B."/>
            <person name="Park H."/>
            <person name="Kim J.-G."/>
            <person name="Cho H."/>
            <person name="Oh Y.-L."/>
            <person name="Kong W.-S."/>
            <person name="Choi I.-G."/>
        </authorList>
    </citation>
    <scope>NUCLEOTIDE SEQUENCE [LARGE SCALE GENOMIC DNA]</scope>
    <source>
        <strain evidence="3 4">9006-11</strain>
    </source>
</reference>
<dbReference type="SUPFAM" id="SSF52047">
    <property type="entry name" value="RNI-like"/>
    <property type="match status" value="1"/>
</dbReference>
<feature type="transmembrane region" description="Helical" evidence="2">
    <location>
        <begin position="640"/>
        <end position="662"/>
    </location>
</feature>
<keyword evidence="2" id="KW-1133">Transmembrane helix</keyword>
<dbReference type="AlphaFoldDB" id="A0A1C7MBC4"/>
<dbReference type="EMBL" id="LUGG01000006">
    <property type="protein sequence ID" value="OBZ74195.1"/>
    <property type="molecule type" value="Genomic_DNA"/>
</dbReference>
<evidence type="ECO:0000313" key="4">
    <source>
        <dbReference type="Proteomes" id="UP000092993"/>
    </source>
</evidence>
<feature type="transmembrane region" description="Helical" evidence="2">
    <location>
        <begin position="674"/>
        <end position="694"/>
    </location>
</feature>
<organism evidence="3 4">
    <name type="scientific">Grifola frondosa</name>
    <name type="common">Maitake</name>
    <name type="synonym">Polyporus frondosus</name>
    <dbReference type="NCBI Taxonomy" id="5627"/>
    <lineage>
        <taxon>Eukaryota</taxon>
        <taxon>Fungi</taxon>
        <taxon>Dikarya</taxon>
        <taxon>Basidiomycota</taxon>
        <taxon>Agaricomycotina</taxon>
        <taxon>Agaricomycetes</taxon>
        <taxon>Polyporales</taxon>
        <taxon>Grifolaceae</taxon>
        <taxon>Grifola</taxon>
    </lineage>
</organism>
<evidence type="ECO:0000256" key="1">
    <source>
        <dbReference type="SAM" id="MobiDB-lite"/>
    </source>
</evidence>
<name>A0A1C7MBC4_GRIFR</name>
<sequence length="818" mass="91920">MPILLDEDLFNLVCEHIHDLATLSLTARAIAISKTHPLRNALVRRILRRSIRLSSSEKTLELSKALINYLLLTSQSASIRAENLREISVSLGPSKNGIEEFWYQEIKDDYSHDLARAQALAEMLPHFLSLTTNIRKLTWIRAPLPDSGTLNILASLPRLQSFSIDCATGEWSGRNMDDKDEYWKFISIIPFFSTLGPNLTTLDLRNINEDVFKSIASGFSSLTKLRHLRLDLTCGCWDWDGRGSPQQGPSENYVFPRIAKNIETLELIVNDAAVRLPREGPFNLVDPSSLKRLDVNVNHCYGWTSITNICMFSALNPTSFTSLVHFSLDDEVWDRKRWNRGSLGSNDWNERGRTYIGLHDFLSGLPQLRELWVTEKCLVVPIAADNSTWGEAERYSNTTDEDMERTVGAPEWALMTQIFPKLESLRVGFGMLTPRWLRVFLNLCDPTKLRQIGFDFDWKAIDVCEPLPQDVVATLALFPSLTDIHILHPRPEMKEHMYDGNTVRDVQCIFKSCPNVFRVGIGKNIVWERRTPWPADEDDVPIQLLGHIGRNGESSEEVSIFYNAGSAMGDQDESVANEDHVIMVENGELLHIFESLPVKMSQTAKSSAKSTSSPISTTPSVLDYLKLTPSEAATRLRTNALGLLALVVLTNLLPLPSLWSSFNVVRERRYANSLYYYLCTLELFALAIMSLNVLQASYALKYPRTLHPHPTPLAKPTQMSPPARQWRLNGLSPKSSPQLQKSFSYAPSPVSTPSRMLNYTISSPGTPLDDSFTSSITSLPPSPSSPLAAYRGRHNPTLGRAFNGALLSRLARDDSDEE</sequence>
<feature type="region of interest" description="Disordered" evidence="1">
    <location>
        <begin position="709"/>
        <end position="749"/>
    </location>
</feature>
<comment type="caution">
    <text evidence="3">The sequence shown here is derived from an EMBL/GenBank/DDBJ whole genome shotgun (WGS) entry which is preliminary data.</text>
</comment>
<keyword evidence="2" id="KW-0472">Membrane</keyword>
<gene>
    <name evidence="3" type="ORF">A0H81_06183</name>
</gene>